<evidence type="ECO:0000256" key="6">
    <source>
        <dbReference type="ARBA" id="ARBA00022603"/>
    </source>
</evidence>
<gene>
    <name evidence="16" type="primary">LOC108621939</name>
</gene>
<keyword evidence="11" id="KW-0804">Transcription</keyword>
<dbReference type="PANTHER" id="PTHR12787">
    <property type="entry name" value="RIBOSOMAL RNA-PROCESSING PROTEIN 8"/>
    <property type="match status" value="1"/>
</dbReference>
<evidence type="ECO:0000313" key="15">
    <source>
        <dbReference type="Proteomes" id="UP000694925"/>
    </source>
</evidence>
<feature type="compositionally biased region" description="Basic residues" evidence="14">
    <location>
        <begin position="1"/>
        <end position="20"/>
    </location>
</feature>
<keyword evidence="12 13" id="KW-0539">Nucleus</keyword>
<accession>A0AAJ7N2X5</accession>
<comment type="similarity">
    <text evidence="2 13">Belongs to the methyltransferase superfamily. RRP8 family.</text>
</comment>
<dbReference type="InterPro" id="IPR007823">
    <property type="entry name" value="RRP8"/>
</dbReference>
<protein>
    <recommendedName>
        <fullName evidence="3 13">Ribosomal RNA-processing protein 8</fullName>
        <ecNumber evidence="13">2.1.1.-</ecNumber>
    </recommendedName>
</protein>
<dbReference type="GO" id="GO:0046015">
    <property type="term" value="P:regulation of transcription by glucose"/>
    <property type="evidence" value="ECO:0007669"/>
    <property type="project" value="TreeGrafter"/>
</dbReference>
<keyword evidence="5 13" id="KW-0698">rRNA processing</keyword>
<sequence length="421" mass="48651">MAKKTTKGNKQGKKKNTQKKNIKENQNEKPAVVNDRNLKFKSKNKKNKVAKKIKQIQKNEENRDNFLNSDVVEVVNVKKKGKDKRAAEFIQNKGKQEFGNSRQNKKKDKVVDQKKTGKVEKIAKKGKSKQEVKMNKEVDHKTAQLNALLEKKLKQQQKKSSKKKDDTNTVTKQHNLDVKKLEKMLANKNKERKKEKLTAKPQNLRHRMMSKLKSSRFRYLNEILYNNESSESKKLFKNDPDAFQAYHEGYKQQVEQWSLNPLDIIISSIKKMPKQYIIADFGCGEGMLAASVPHKVHSFDFVSLNKNVTVCDVAHTPLLRSGVNVVVFCLSLMGTNLNDYIKEANRVLKKDGILKIAEVESRFDQVDDFIKAISSYGFKCTWKDLSHNLFYFLDFVKVNDLSGKKNKLLPITLKPCLYKKR</sequence>
<feature type="compositionally biased region" description="Basic and acidic residues" evidence="14">
    <location>
        <begin position="109"/>
        <end position="137"/>
    </location>
</feature>
<feature type="compositionally biased region" description="Basic residues" evidence="14">
    <location>
        <begin position="39"/>
        <end position="55"/>
    </location>
</feature>
<evidence type="ECO:0000256" key="2">
    <source>
        <dbReference type="ARBA" id="ARBA00006301"/>
    </source>
</evidence>
<dbReference type="FunFam" id="1.10.10.2150:FF:000001">
    <property type="entry name" value="Ribosomal RNA-processing protein 8"/>
    <property type="match status" value="1"/>
</dbReference>
<dbReference type="KEGG" id="ccal:108621939"/>
<name>A0AAJ7N2X5_9HYME</name>
<dbReference type="PANTHER" id="PTHR12787:SF0">
    <property type="entry name" value="RIBOSOMAL RNA-PROCESSING PROTEIN 8"/>
    <property type="match status" value="1"/>
</dbReference>
<evidence type="ECO:0000256" key="13">
    <source>
        <dbReference type="RuleBase" id="RU365074"/>
    </source>
</evidence>
<dbReference type="FunFam" id="3.40.50.150:FF:000068">
    <property type="entry name" value="Ribosomal RNA-processing protein 8"/>
    <property type="match status" value="1"/>
</dbReference>
<dbReference type="GO" id="GO:0005730">
    <property type="term" value="C:nucleolus"/>
    <property type="evidence" value="ECO:0007669"/>
    <property type="project" value="UniProtKB-SubCell"/>
</dbReference>
<dbReference type="Proteomes" id="UP000694925">
    <property type="component" value="Unplaced"/>
</dbReference>
<dbReference type="GO" id="GO:0008168">
    <property type="term" value="F:methyltransferase activity"/>
    <property type="evidence" value="ECO:0007669"/>
    <property type="project" value="UniProtKB-KW"/>
</dbReference>
<dbReference type="GO" id="GO:0042149">
    <property type="term" value="P:cellular response to glucose starvation"/>
    <property type="evidence" value="ECO:0007669"/>
    <property type="project" value="TreeGrafter"/>
</dbReference>
<evidence type="ECO:0000256" key="12">
    <source>
        <dbReference type="ARBA" id="ARBA00023242"/>
    </source>
</evidence>
<dbReference type="InterPro" id="IPR042036">
    <property type="entry name" value="RRP8_N"/>
</dbReference>
<keyword evidence="15" id="KW-1185">Reference proteome</keyword>
<keyword evidence="9" id="KW-0156">Chromatin regulator</keyword>
<reference evidence="16" key="1">
    <citation type="submission" date="2025-08" db="UniProtKB">
        <authorList>
            <consortium name="RefSeq"/>
        </authorList>
    </citation>
    <scope>IDENTIFICATION</scope>
    <source>
        <tissue evidence="16">Whole body</tissue>
    </source>
</reference>
<keyword evidence="7 13" id="KW-0808">Transferase</keyword>
<evidence type="ECO:0000256" key="8">
    <source>
        <dbReference type="ARBA" id="ARBA00022691"/>
    </source>
</evidence>
<evidence type="ECO:0000256" key="5">
    <source>
        <dbReference type="ARBA" id="ARBA00022552"/>
    </source>
</evidence>
<comment type="subcellular location">
    <subcellularLocation>
        <location evidence="1 13">Nucleus</location>
        <location evidence="1 13">Nucleolus</location>
    </subcellularLocation>
</comment>
<dbReference type="SUPFAM" id="SSF53335">
    <property type="entry name" value="S-adenosyl-L-methionine-dependent methyltransferases"/>
    <property type="match status" value="1"/>
</dbReference>
<evidence type="ECO:0000256" key="4">
    <source>
        <dbReference type="ARBA" id="ARBA00022491"/>
    </source>
</evidence>
<dbReference type="GO" id="GO:0005677">
    <property type="term" value="C:chromatin silencing complex"/>
    <property type="evidence" value="ECO:0007669"/>
    <property type="project" value="TreeGrafter"/>
</dbReference>
<feature type="region of interest" description="Disordered" evidence="14">
    <location>
        <begin position="1"/>
        <end position="64"/>
    </location>
</feature>
<evidence type="ECO:0000313" key="16">
    <source>
        <dbReference type="RefSeq" id="XP_017875039.1"/>
    </source>
</evidence>
<dbReference type="Pfam" id="PF05148">
    <property type="entry name" value="Methyltransf_8"/>
    <property type="match status" value="1"/>
</dbReference>
<evidence type="ECO:0000256" key="9">
    <source>
        <dbReference type="ARBA" id="ARBA00022853"/>
    </source>
</evidence>
<evidence type="ECO:0000256" key="7">
    <source>
        <dbReference type="ARBA" id="ARBA00022679"/>
    </source>
</evidence>
<organism evidence="15 16">
    <name type="scientific">Ceratina calcarata</name>
    <dbReference type="NCBI Taxonomy" id="156304"/>
    <lineage>
        <taxon>Eukaryota</taxon>
        <taxon>Metazoa</taxon>
        <taxon>Ecdysozoa</taxon>
        <taxon>Arthropoda</taxon>
        <taxon>Hexapoda</taxon>
        <taxon>Insecta</taxon>
        <taxon>Pterygota</taxon>
        <taxon>Neoptera</taxon>
        <taxon>Endopterygota</taxon>
        <taxon>Hymenoptera</taxon>
        <taxon>Apocrita</taxon>
        <taxon>Aculeata</taxon>
        <taxon>Apoidea</taxon>
        <taxon>Anthophila</taxon>
        <taxon>Apidae</taxon>
        <taxon>Ceratina</taxon>
        <taxon>Zadontomerus</taxon>
    </lineage>
</organism>
<keyword evidence="6 13" id="KW-0489">Methyltransferase</keyword>
<keyword evidence="4" id="KW-0678">Repressor</keyword>
<dbReference type="GO" id="GO:0032259">
    <property type="term" value="P:methylation"/>
    <property type="evidence" value="ECO:0007669"/>
    <property type="project" value="UniProtKB-KW"/>
</dbReference>
<dbReference type="AlphaFoldDB" id="A0AAJ7N2X5"/>
<dbReference type="Gene3D" id="3.40.50.150">
    <property type="entry name" value="Vaccinia Virus protein VP39"/>
    <property type="match status" value="1"/>
</dbReference>
<keyword evidence="10" id="KW-0805">Transcription regulation</keyword>
<dbReference type="Gene3D" id="1.10.10.2150">
    <property type="entry name" value="Ribosomal RNA-processing protein 8, N-terminal domain"/>
    <property type="match status" value="1"/>
</dbReference>
<dbReference type="GO" id="GO:0033553">
    <property type="term" value="C:rDNA heterochromatin"/>
    <property type="evidence" value="ECO:0007669"/>
    <property type="project" value="TreeGrafter"/>
</dbReference>
<evidence type="ECO:0000256" key="3">
    <source>
        <dbReference type="ARBA" id="ARBA00020203"/>
    </source>
</evidence>
<dbReference type="GO" id="GO:0006364">
    <property type="term" value="P:rRNA processing"/>
    <property type="evidence" value="ECO:0007669"/>
    <property type="project" value="UniProtKB-UniRule"/>
</dbReference>
<evidence type="ECO:0000256" key="14">
    <source>
        <dbReference type="SAM" id="MobiDB-lite"/>
    </source>
</evidence>
<feature type="region of interest" description="Disordered" evidence="14">
    <location>
        <begin position="92"/>
        <end position="137"/>
    </location>
</feature>
<evidence type="ECO:0000256" key="10">
    <source>
        <dbReference type="ARBA" id="ARBA00023015"/>
    </source>
</evidence>
<evidence type="ECO:0000256" key="1">
    <source>
        <dbReference type="ARBA" id="ARBA00004604"/>
    </source>
</evidence>
<evidence type="ECO:0000256" key="11">
    <source>
        <dbReference type="ARBA" id="ARBA00023163"/>
    </source>
</evidence>
<feature type="region of interest" description="Disordered" evidence="14">
    <location>
        <begin position="153"/>
        <end position="176"/>
    </location>
</feature>
<dbReference type="GO" id="GO:0000183">
    <property type="term" value="P:rDNA heterochromatin formation"/>
    <property type="evidence" value="ECO:0007669"/>
    <property type="project" value="TreeGrafter"/>
</dbReference>
<dbReference type="GeneID" id="108621939"/>
<proteinExistence type="inferred from homology"/>
<dbReference type="InterPro" id="IPR029063">
    <property type="entry name" value="SAM-dependent_MTases_sf"/>
</dbReference>
<dbReference type="EC" id="2.1.1.-" evidence="13"/>
<comment type="function">
    <text evidence="13">Probable methyltransferase required to silence rDNA.</text>
</comment>
<dbReference type="RefSeq" id="XP_017875039.1">
    <property type="nucleotide sequence ID" value="XM_018019550.2"/>
</dbReference>
<keyword evidence="8 13" id="KW-0949">S-adenosyl-L-methionine</keyword>